<organism evidence="2 3">
    <name type="scientific">Suillus luteus UH-Slu-Lm8-n1</name>
    <dbReference type="NCBI Taxonomy" id="930992"/>
    <lineage>
        <taxon>Eukaryota</taxon>
        <taxon>Fungi</taxon>
        <taxon>Dikarya</taxon>
        <taxon>Basidiomycota</taxon>
        <taxon>Agaricomycotina</taxon>
        <taxon>Agaricomycetes</taxon>
        <taxon>Agaricomycetidae</taxon>
        <taxon>Boletales</taxon>
        <taxon>Suillineae</taxon>
        <taxon>Suillaceae</taxon>
        <taxon>Suillus</taxon>
    </lineage>
</organism>
<evidence type="ECO:0000313" key="2">
    <source>
        <dbReference type="EMBL" id="KIK32634.1"/>
    </source>
</evidence>
<evidence type="ECO:0000313" key="3">
    <source>
        <dbReference type="Proteomes" id="UP000054485"/>
    </source>
</evidence>
<keyword evidence="3" id="KW-1185">Reference proteome</keyword>
<reference evidence="3" key="2">
    <citation type="submission" date="2015-01" db="EMBL/GenBank/DDBJ databases">
        <title>Evolutionary Origins and Diversification of the Mycorrhizal Mutualists.</title>
        <authorList>
            <consortium name="DOE Joint Genome Institute"/>
            <consortium name="Mycorrhizal Genomics Consortium"/>
            <person name="Kohler A."/>
            <person name="Kuo A."/>
            <person name="Nagy L.G."/>
            <person name="Floudas D."/>
            <person name="Copeland A."/>
            <person name="Barry K.W."/>
            <person name="Cichocki N."/>
            <person name="Veneault-Fourrey C."/>
            <person name="LaButti K."/>
            <person name="Lindquist E.A."/>
            <person name="Lipzen A."/>
            <person name="Lundell T."/>
            <person name="Morin E."/>
            <person name="Murat C."/>
            <person name="Riley R."/>
            <person name="Ohm R."/>
            <person name="Sun H."/>
            <person name="Tunlid A."/>
            <person name="Henrissat B."/>
            <person name="Grigoriev I.V."/>
            <person name="Hibbett D.S."/>
            <person name="Martin F."/>
        </authorList>
    </citation>
    <scope>NUCLEOTIDE SEQUENCE [LARGE SCALE GENOMIC DNA]</scope>
    <source>
        <strain evidence="3">UH-Slu-Lm8-n1</strain>
    </source>
</reference>
<feature type="region of interest" description="Disordered" evidence="1">
    <location>
        <begin position="1"/>
        <end position="25"/>
    </location>
</feature>
<feature type="non-terminal residue" evidence="2">
    <location>
        <position position="62"/>
    </location>
</feature>
<protein>
    <submittedName>
        <fullName evidence="2">Uncharacterized protein</fullName>
    </submittedName>
</protein>
<name>A0A0D0A351_9AGAM</name>
<accession>A0A0D0A351</accession>
<proteinExistence type="predicted"/>
<sequence length="62" mass="7140">MVNPKSTPNDKRQEKQMSSSHTVGRFWSEMRTIAMSKSTTDMLKRMIGAAKPRRCQNTIQLL</sequence>
<dbReference type="EMBL" id="KN836164">
    <property type="protein sequence ID" value="KIK32634.1"/>
    <property type="molecule type" value="Genomic_DNA"/>
</dbReference>
<gene>
    <name evidence="2" type="ORF">CY34DRAFT_814161</name>
</gene>
<dbReference type="Proteomes" id="UP000054485">
    <property type="component" value="Unassembled WGS sequence"/>
</dbReference>
<reference evidence="2 3" key="1">
    <citation type="submission" date="2014-04" db="EMBL/GenBank/DDBJ databases">
        <authorList>
            <consortium name="DOE Joint Genome Institute"/>
            <person name="Kuo A."/>
            <person name="Ruytinx J."/>
            <person name="Rineau F."/>
            <person name="Colpaert J."/>
            <person name="Kohler A."/>
            <person name="Nagy L.G."/>
            <person name="Floudas D."/>
            <person name="Copeland A."/>
            <person name="Barry K.W."/>
            <person name="Cichocki N."/>
            <person name="Veneault-Fourrey C."/>
            <person name="LaButti K."/>
            <person name="Lindquist E.A."/>
            <person name="Lipzen A."/>
            <person name="Lundell T."/>
            <person name="Morin E."/>
            <person name="Murat C."/>
            <person name="Sun H."/>
            <person name="Tunlid A."/>
            <person name="Henrissat B."/>
            <person name="Grigoriev I.V."/>
            <person name="Hibbett D.S."/>
            <person name="Martin F."/>
            <person name="Nordberg H.P."/>
            <person name="Cantor M.N."/>
            <person name="Hua S.X."/>
        </authorList>
    </citation>
    <scope>NUCLEOTIDE SEQUENCE [LARGE SCALE GENOMIC DNA]</scope>
    <source>
        <strain evidence="2 3">UH-Slu-Lm8-n1</strain>
    </source>
</reference>
<dbReference type="HOGENOM" id="CLU_2905647_0_0_1"/>
<evidence type="ECO:0000256" key="1">
    <source>
        <dbReference type="SAM" id="MobiDB-lite"/>
    </source>
</evidence>
<dbReference type="AlphaFoldDB" id="A0A0D0A351"/>
<dbReference type="InParanoid" id="A0A0D0A351"/>